<evidence type="ECO:0000313" key="3">
    <source>
        <dbReference type="Proteomes" id="UP000237105"/>
    </source>
</evidence>
<proteinExistence type="predicted"/>
<keyword evidence="3" id="KW-1185">Reference proteome</keyword>
<accession>A0A2P5BAK0</accession>
<evidence type="ECO:0000313" key="2">
    <source>
        <dbReference type="EMBL" id="PON45811.1"/>
    </source>
</evidence>
<sequence length="129" mass="14892">MGSKSEYDINEKGIQAVVGFRDHKQQGMENKDDGDDNFVTQEERGKKAQVEKTTATERPKRAMKSIDKFTLTEKMQKVVPIKLMVAIQAPRKQRIYLFSINPDAKIEKKRLASFEVFIRQGLVKHHSKE</sequence>
<feature type="region of interest" description="Disordered" evidence="1">
    <location>
        <begin position="22"/>
        <end position="61"/>
    </location>
</feature>
<dbReference type="EMBL" id="JXTB01000323">
    <property type="protein sequence ID" value="PON45811.1"/>
    <property type="molecule type" value="Genomic_DNA"/>
</dbReference>
<dbReference type="AlphaFoldDB" id="A0A2P5BAK0"/>
<name>A0A2P5BAK0_PARAD</name>
<evidence type="ECO:0000256" key="1">
    <source>
        <dbReference type="SAM" id="MobiDB-lite"/>
    </source>
</evidence>
<protein>
    <submittedName>
        <fullName evidence="2">Uncharacterized protein</fullName>
    </submittedName>
</protein>
<dbReference type="Proteomes" id="UP000237105">
    <property type="component" value="Unassembled WGS sequence"/>
</dbReference>
<organism evidence="2 3">
    <name type="scientific">Parasponia andersonii</name>
    <name type="common">Sponia andersonii</name>
    <dbReference type="NCBI Taxonomy" id="3476"/>
    <lineage>
        <taxon>Eukaryota</taxon>
        <taxon>Viridiplantae</taxon>
        <taxon>Streptophyta</taxon>
        <taxon>Embryophyta</taxon>
        <taxon>Tracheophyta</taxon>
        <taxon>Spermatophyta</taxon>
        <taxon>Magnoliopsida</taxon>
        <taxon>eudicotyledons</taxon>
        <taxon>Gunneridae</taxon>
        <taxon>Pentapetalae</taxon>
        <taxon>rosids</taxon>
        <taxon>fabids</taxon>
        <taxon>Rosales</taxon>
        <taxon>Cannabaceae</taxon>
        <taxon>Parasponia</taxon>
    </lineage>
</organism>
<feature type="compositionally biased region" description="Basic and acidic residues" evidence="1">
    <location>
        <begin position="41"/>
        <end position="61"/>
    </location>
</feature>
<gene>
    <name evidence="2" type="ORF">PanWU01x14_255920</name>
</gene>
<feature type="compositionally biased region" description="Basic and acidic residues" evidence="1">
    <location>
        <begin position="22"/>
        <end position="31"/>
    </location>
</feature>
<reference evidence="3" key="1">
    <citation type="submission" date="2016-06" db="EMBL/GenBank/DDBJ databases">
        <title>Parallel loss of symbiosis genes in relatives of nitrogen-fixing non-legume Parasponia.</title>
        <authorList>
            <person name="Van Velzen R."/>
            <person name="Holmer R."/>
            <person name="Bu F."/>
            <person name="Rutten L."/>
            <person name="Van Zeijl A."/>
            <person name="Liu W."/>
            <person name="Santuari L."/>
            <person name="Cao Q."/>
            <person name="Sharma T."/>
            <person name="Shen D."/>
            <person name="Roswanjaya Y."/>
            <person name="Wardhani T."/>
            <person name="Kalhor M.S."/>
            <person name="Jansen J."/>
            <person name="Van den Hoogen J."/>
            <person name="Gungor B."/>
            <person name="Hartog M."/>
            <person name="Hontelez J."/>
            <person name="Verver J."/>
            <person name="Yang W.-C."/>
            <person name="Schijlen E."/>
            <person name="Repin R."/>
            <person name="Schilthuizen M."/>
            <person name="Schranz E."/>
            <person name="Heidstra R."/>
            <person name="Miyata K."/>
            <person name="Fedorova E."/>
            <person name="Kohlen W."/>
            <person name="Bisseling T."/>
            <person name="Smit S."/>
            <person name="Geurts R."/>
        </authorList>
    </citation>
    <scope>NUCLEOTIDE SEQUENCE [LARGE SCALE GENOMIC DNA]</scope>
    <source>
        <strain evidence="3">cv. WU1-14</strain>
    </source>
</reference>
<comment type="caution">
    <text evidence="2">The sequence shown here is derived from an EMBL/GenBank/DDBJ whole genome shotgun (WGS) entry which is preliminary data.</text>
</comment>